<dbReference type="Pfam" id="PF00089">
    <property type="entry name" value="Trypsin"/>
    <property type="match status" value="1"/>
</dbReference>
<keyword evidence="1" id="KW-0732">Signal</keyword>
<feature type="domain" description="Peptidase S1" evidence="2">
    <location>
        <begin position="63"/>
        <end position="85"/>
    </location>
</feature>
<feature type="chain" id="PRO_5037784067" description="Peptidase S1 domain-containing protein" evidence="1">
    <location>
        <begin position="23"/>
        <end position="119"/>
    </location>
</feature>
<reference evidence="3" key="1">
    <citation type="journal article" date="2016" name="Insect Biochem. Mol. Biol.">
        <title>Multifaceted biological insights from a draft genome sequence of the tobacco hornworm moth, Manduca sexta.</title>
        <authorList>
            <person name="Kanost M.R."/>
            <person name="Arrese E.L."/>
            <person name="Cao X."/>
            <person name="Chen Y.R."/>
            <person name="Chellapilla S."/>
            <person name="Goldsmith M.R."/>
            <person name="Grosse-Wilde E."/>
            <person name="Heckel D.G."/>
            <person name="Herndon N."/>
            <person name="Jiang H."/>
            <person name="Papanicolaou A."/>
            <person name="Qu J."/>
            <person name="Soulages J.L."/>
            <person name="Vogel H."/>
            <person name="Walters J."/>
            <person name="Waterhouse R.M."/>
            <person name="Ahn S.J."/>
            <person name="Almeida F.C."/>
            <person name="An C."/>
            <person name="Aqrawi P."/>
            <person name="Bretschneider A."/>
            <person name="Bryant W.B."/>
            <person name="Bucks S."/>
            <person name="Chao H."/>
            <person name="Chevignon G."/>
            <person name="Christen J.M."/>
            <person name="Clarke D.F."/>
            <person name="Dittmer N.T."/>
            <person name="Ferguson L.C.F."/>
            <person name="Garavelou S."/>
            <person name="Gordon K.H.J."/>
            <person name="Gunaratna R.T."/>
            <person name="Han Y."/>
            <person name="Hauser F."/>
            <person name="He Y."/>
            <person name="Heidel-Fischer H."/>
            <person name="Hirsh A."/>
            <person name="Hu Y."/>
            <person name="Jiang H."/>
            <person name="Kalra D."/>
            <person name="Klinner C."/>
            <person name="Konig C."/>
            <person name="Kovar C."/>
            <person name="Kroll A.R."/>
            <person name="Kuwar S.S."/>
            <person name="Lee S.L."/>
            <person name="Lehman R."/>
            <person name="Li K."/>
            <person name="Li Z."/>
            <person name="Liang H."/>
            <person name="Lovelace S."/>
            <person name="Lu Z."/>
            <person name="Mansfield J.H."/>
            <person name="McCulloch K.J."/>
            <person name="Mathew T."/>
            <person name="Morton B."/>
            <person name="Muzny D.M."/>
            <person name="Neunemann D."/>
            <person name="Ongeri F."/>
            <person name="Pauchet Y."/>
            <person name="Pu L.L."/>
            <person name="Pyrousis I."/>
            <person name="Rao X.J."/>
            <person name="Redding A."/>
            <person name="Roesel C."/>
            <person name="Sanchez-Gracia A."/>
            <person name="Schaack S."/>
            <person name="Shukla A."/>
            <person name="Tetreau G."/>
            <person name="Wang Y."/>
            <person name="Xiong G.H."/>
            <person name="Traut W."/>
            <person name="Walsh T.K."/>
            <person name="Worley K.C."/>
            <person name="Wu D."/>
            <person name="Wu W."/>
            <person name="Wu Y.Q."/>
            <person name="Zhang X."/>
            <person name="Zou Z."/>
            <person name="Zucker H."/>
            <person name="Briscoe A.D."/>
            <person name="Burmester T."/>
            <person name="Clem R.J."/>
            <person name="Feyereisen R."/>
            <person name="Grimmelikhuijzen C.J.P."/>
            <person name="Hamodrakas S.J."/>
            <person name="Hansson B.S."/>
            <person name="Huguet E."/>
            <person name="Jermiin L.S."/>
            <person name="Lan Q."/>
            <person name="Lehman H.K."/>
            <person name="Lorenzen M."/>
            <person name="Merzendorfer H."/>
            <person name="Michalopoulos I."/>
            <person name="Morton D.B."/>
            <person name="Muthukrishnan S."/>
            <person name="Oakeshott J.G."/>
            <person name="Palmer W."/>
            <person name="Park Y."/>
            <person name="Passarelli A.L."/>
            <person name="Rozas J."/>
            <person name="Schwartz L.M."/>
            <person name="Smith W."/>
            <person name="Southgate A."/>
            <person name="Vilcinskas A."/>
            <person name="Vogt R."/>
            <person name="Wang P."/>
            <person name="Werren J."/>
            <person name="Yu X.Q."/>
            <person name="Zhou J.J."/>
            <person name="Brown S.J."/>
            <person name="Scherer S.E."/>
            <person name="Richards S."/>
            <person name="Blissard G.W."/>
        </authorList>
    </citation>
    <scope>NUCLEOTIDE SEQUENCE</scope>
</reference>
<gene>
    <name evidence="3" type="ORF">O3G_MSEX002002</name>
</gene>
<evidence type="ECO:0000313" key="4">
    <source>
        <dbReference type="Proteomes" id="UP000791440"/>
    </source>
</evidence>
<dbReference type="EMBL" id="JH668288">
    <property type="protein sequence ID" value="KAG6441750.1"/>
    <property type="molecule type" value="Genomic_DNA"/>
</dbReference>
<keyword evidence="4" id="KW-1185">Reference proteome</keyword>
<reference evidence="3" key="2">
    <citation type="submission" date="2020-12" db="EMBL/GenBank/DDBJ databases">
        <authorList>
            <person name="Kanost M."/>
        </authorList>
    </citation>
    <scope>NUCLEOTIDE SEQUENCE</scope>
</reference>
<sequence length="119" mass="12406">MFSSKQSVVLAVAAVLFGCACAAPNPGANDIQLNQKLSIEAKGAKQPIDTRAVNERYPYAVRSFGGFCGGTIISPTWILTAGHCSILYAGSGLPAGTNITEVSSLYRFPSGSSYTRSSP</sequence>
<dbReference type="GO" id="GO:0004252">
    <property type="term" value="F:serine-type endopeptidase activity"/>
    <property type="evidence" value="ECO:0007669"/>
    <property type="project" value="InterPro"/>
</dbReference>
<dbReference type="GO" id="GO:0006508">
    <property type="term" value="P:proteolysis"/>
    <property type="evidence" value="ECO:0007669"/>
    <property type="project" value="InterPro"/>
</dbReference>
<comment type="caution">
    <text evidence="3">The sequence shown here is derived from an EMBL/GenBank/DDBJ whole genome shotgun (WGS) entry which is preliminary data.</text>
</comment>
<evidence type="ECO:0000313" key="3">
    <source>
        <dbReference type="EMBL" id="KAG6441750.1"/>
    </source>
</evidence>
<proteinExistence type="predicted"/>
<feature type="signal peptide" evidence="1">
    <location>
        <begin position="1"/>
        <end position="22"/>
    </location>
</feature>
<dbReference type="Proteomes" id="UP000791440">
    <property type="component" value="Unassembled WGS sequence"/>
</dbReference>
<evidence type="ECO:0000256" key="1">
    <source>
        <dbReference type="SAM" id="SignalP"/>
    </source>
</evidence>
<organism evidence="3 4">
    <name type="scientific">Manduca sexta</name>
    <name type="common">Tobacco hawkmoth</name>
    <name type="synonym">Tobacco hornworm</name>
    <dbReference type="NCBI Taxonomy" id="7130"/>
    <lineage>
        <taxon>Eukaryota</taxon>
        <taxon>Metazoa</taxon>
        <taxon>Ecdysozoa</taxon>
        <taxon>Arthropoda</taxon>
        <taxon>Hexapoda</taxon>
        <taxon>Insecta</taxon>
        <taxon>Pterygota</taxon>
        <taxon>Neoptera</taxon>
        <taxon>Endopterygota</taxon>
        <taxon>Lepidoptera</taxon>
        <taxon>Glossata</taxon>
        <taxon>Ditrysia</taxon>
        <taxon>Bombycoidea</taxon>
        <taxon>Sphingidae</taxon>
        <taxon>Sphinginae</taxon>
        <taxon>Sphingini</taxon>
        <taxon>Manduca</taxon>
    </lineage>
</organism>
<name>A0A921YLQ2_MANSE</name>
<protein>
    <recommendedName>
        <fullName evidence="2">Peptidase S1 domain-containing protein</fullName>
    </recommendedName>
</protein>
<dbReference type="AlphaFoldDB" id="A0A921YLQ2"/>
<dbReference type="InterPro" id="IPR001254">
    <property type="entry name" value="Trypsin_dom"/>
</dbReference>
<evidence type="ECO:0000259" key="2">
    <source>
        <dbReference type="Pfam" id="PF00089"/>
    </source>
</evidence>
<accession>A0A921YLQ2</accession>
<dbReference type="PROSITE" id="PS51257">
    <property type="entry name" value="PROKAR_LIPOPROTEIN"/>
    <property type="match status" value="1"/>
</dbReference>